<dbReference type="Pfam" id="PF01425">
    <property type="entry name" value="Amidase"/>
    <property type="match status" value="1"/>
</dbReference>
<dbReference type="RefSeq" id="WP_161862931.1">
    <property type="nucleotide sequence ID" value="NZ_CP046620.1"/>
</dbReference>
<accession>A0A6P1T3R4</accession>
<sequence>MDLKASAAELGREIGKGRIDPVELTEAFLEAIANHPDSHRIYARTMPERARAEAAAAAHRARNGTRKGPLDGVPVSWKDLFDTAGVATESGSLLLKGRTPVRDAEVLRNAAGAGLVCLGKTHQTELAFSGLGINIRTATPPNAIAPELAPGGSSSGAAVSTALGLAAAGIGSDTGGSVRIPAVWNDLVGLKTASGDLSAIGTVPLAARFDTVGPLCHTVEDAALLYAVLANRPATDLAGASLAGLRVLALEGNSIKPVDDAPVAAFESALSRLSAAGVTIETASLPSVEEAMPLAGVLYTTEAYATWRTEIEANPDAMDPRVLARFRAGAQHSGADFIAAWLKLDALRADYHARTAGFDAVLLPTAPILPPNAQKLIAEDDYFVENNLLALRNTRVGSLMGSAALTLPTGTPHCGIMALVPPERTRLLLRIGAAMERALAA</sequence>
<gene>
    <name evidence="2" type="ORF">GO499_14980</name>
</gene>
<dbReference type="GO" id="GO:0003824">
    <property type="term" value="F:catalytic activity"/>
    <property type="evidence" value="ECO:0007669"/>
    <property type="project" value="InterPro"/>
</dbReference>
<dbReference type="SUPFAM" id="SSF75304">
    <property type="entry name" value="Amidase signature (AS) enzymes"/>
    <property type="match status" value="1"/>
</dbReference>
<name>A0A6P1T3R4_9RHOB</name>
<dbReference type="Proteomes" id="UP000464495">
    <property type="component" value="Chromosome"/>
</dbReference>
<reference evidence="2 3" key="1">
    <citation type="submission" date="2019-12" db="EMBL/GenBank/DDBJ databases">
        <title>Complete genome sequence of Algicella marina strain 9Alg 56(T) isolated from the red alga Tichocarpus crinitus.</title>
        <authorList>
            <person name="Kim S.-G."/>
            <person name="Nedashkovskaya O.I."/>
        </authorList>
    </citation>
    <scope>NUCLEOTIDE SEQUENCE [LARGE SCALE GENOMIC DNA]</scope>
    <source>
        <strain evidence="2 3">9Alg 56</strain>
    </source>
</reference>
<dbReference type="EMBL" id="CP046620">
    <property type="protein sequence ID" value="QHQ36385.1"/>
    <property type="molecule type" value="Genomic_DNA"/>
</dbReference>
<organism evidence="2 3">
    <name type="scientific">Algicella marina</name>
    <dbReference type="NCBI Taxonomy" id="2683284"/>
    <lineage>
        <taxon>Bacteria</taxon>
        <taxon>Pseudomonadati</taxon>
        <taxon>Pseudomonadota</taxon>
        <taxon>Alphaproteobacteria</taxon>
        <taxon>Rhodobacterales</taxon>
        <taxon>Paracoccaceae</taxon>
        <taxon>Algicella</taxon>
    </lineage>
</organism>
<proteinExistence type="predicted"/>
<evidence type="ECO:0000259" key="1">
    <source>
        <dbReference type="Pfam" id="PF01425"/>
    </source>
</evidence>
<dbReference type="InterPro" id="IPR020556">
    <property type="entry name" value="Amidase_CS"/>
</dbReference>
<dbReference type="InterPro" id="IPR023631">
    <property type="entry name" value="Amidase_dom"/>
</dbReference>
<dbReference type="KEGG" id="amaq:GO499_14980"/>
<dbReference type="PANTHER" id="PTHR11895">
    <property type="entry name" value="TRANSAMIDASE"/>
    <property type="match status" value="1"/>
</dbReference>
<feature type="domain" description="Amidase" evidence="1">
    <location>
        <begin position="23"/>
        <end position="411"/>
    </location>
</feature>
<evidence type="ECO:0000313" key="3">
    <source>
        <dbReference type="Proteomes" id="UP000464495"/>
    </source>
</evidence>
<keyword evidence="3" id="KW-1185">Reference proteome</keyword>
<dbReference type="AlphaFoldDB" id="A0A6P1T3R4"/>
<dbReference type="InterPro" id="IPR036928">
    <property type="entry name" value="AS_sf"/>
</dbReference>
<dbReference type="Gene3D" id="3.90.1300.10">
    <property type="entry name" value="Amidase signature (AS) domain"/>
    <property type="match status" value="1"/>
</dbReference>
<protein>
    <submittedName>
        <fullName evidence="2">Amidase</fullName>
    </submittedName>
</protein>
<dbReference type="PROSITE" id="PS00571">
    <property type="entry name" value="AMIDASES"/>
    <property type="match status" value="1"/>
</dbReference>
<dbReference type="InterPro" id="IPR000120">
    <property type="entry name" value="Amidase"/>
</dbReference>
<dbReference type="PANTHER" id="PTHR11895:SF176">
    <property type="entry name" value="AMIDASE AMID-RELATED"/>
    <property type="match status" value="1"/>
</dbReference>
<evidence type="ECO:0000313" key="2">
    <source>
        <dbReference type="EMBL" id="QHQ36385.1"/>
    </source>
</evidence>